<organism evidence="2 3">
    <name type="scientific">Candidatus Staskawiczbacteria bacterium RIFCSPHIGHO2_01_FULL_41_41</name>
    <dbReference type="NCBI Taxonomy" id="1802203"/>
    <lineage>
        <taxon>Bacteria</taxon>
        <taxon>Candidatus Staskawicziibacteriota</taxon>
    </lineage>
</organism>
<reference evidence="2 3" key="1">
    <citation type="journal article" date="2016" name="Nat. Commun.">
        <title>Thousands of microbial genomes shed light on interconnected biogeochemical processes in an aquifer system.</title>
        <authorList>
            <person name="Anantharaman K."/>
            <person name="Brown C.T."/>
            <person name="Hug L.A."/>
            <person name="Sharon I."/>
            <person name="Castelle C.J."/>
            <person name="Probst A.J."/>
            <person name="Thomas B.C."/>
            <person name="Singh A."/>
            <person name="Wilkins M.J."/>
            <person name="Karaoz U."/>
            <person name="Brodie E.L."/>
            <person name="Williams K.H."/>
            <person name="Hubbard S.S."/>
            <person name="Banfield J.F."/>
        </authorList>
    </citation>
    <scope>NUCLEOTIDE SEQUENCE [LARGE SCALE GENOMIC DNA]</scope>
</reference>
<protein>
    <recommendedName>
        <fullName evidence="1">DUF2779 domain-containing protein</fullName>
    </recommendedName>
</protein>
<accession>A0A1G2HW12</accession>
<name>A0A1G2HW12_9BACT</name>
<dbReference type="EMBL" id="MHOP01000002">
    <property type="protein sequence ID" value="OGZ66655.1"/>
    <property type="molecule type" value="Genomic_DNA"/>
</dbReference>
<proteinExistence type="predicted"/>
<evidence type="ECO:0000259" key="1">
    <source>
        <dbReference type="Pfam" id="PF11074"/>
    </source>
</evidence>
<comment type="caution">
    <text evidence="2">The sequence shown here is derived from an EMBL/GenBank/DDBJ whole genome shotgun (WGS) entry which is preliminary data.</text>
</comment>
<feature type="domain" description="DUF2779" evidence="1">
    <location>
        <begin position="278"/>
        <end position="399"/>
    </location>
</feature>
<dbReference type="AlphaFoldDB" id="A0A1G2HW12"/>
<evidence type="ECO:0000313" key="2">
    <source>
        <dbReference type="EMBL" id="OGZ66655.1"/>
    </source>
</evidence>
<dbReference type="Proteomes" id="UP000178774">
    <property type="component" value="Unassembled WGS sequence"/>
</dbReference>
<evidence type="ECO:0000313" key="3">
    <source>
        <dbReference type="Proteomes" id="UP000178774"/>
    </source>
</evidence>
<dbReference type="Pfam" id="PF11074">
    <property type="entry name" value="DUF2779"/>
    <property type="match status" value="1"/>
</dbReference>
<gene>
    <name evidence="2" type="ORF">A2822_00460</name>
</gene>
<sequence>MNYLECPMYLWLSKNRPELLPEDDAEKERILAAGREVDEFAKKLFPKAIEIKGYNEIGFEQTQKALAQNPKALFQPTAVAGELAARADILVAGQTPGTFDINEVKMATKVKKEYLYDLGFQKICFEGAGIQIGRLKLVHINGNYVRHGEINPSQLFDIEDITEDVNEKLPQIQDEIQRALKIINLKEEPSVTLINSCANPKYCDYIEHYSKISEDIFPLAENIQMPHLLHLLEREILDHKKVPATLLGKIGFEPPVEFTNINTEGIKRELAKLQYPLYFFDYETYNCAIPPFDGTTPYQQIPFQYSLHIQDAPGAQLRHADFLAQTFENPIPGLLEHLQKDMGSKGSVIVWFAPFETGRNKEMALGNPEFAQLLNSINERMFDLMVIFKFKNQLYTKSEFKKLASLKVILPVLCPELSYKDLAIQEGGTASASWPIMTNPQTPPSERERLKHDMVEYCKRDTLAMAAILERVRADLDIVV</sequence>
<dbReference type="InterPro" id="IPR021301">
    <property type="entry name" value="DUF2779"/>
</dbReference>